<feature type="chain" id="PRO_5046655275" evidence="1">
    <location>
        <begin position="17"/>
        <end position="146"/>
    </location>
</feature>
<evidence type="ECO:0000256" key="1">
    <source>
        <dbReference type="SAM" id="SignalP"/>
    </source>
</evidence>
<accession>A0ABR1QXT4</accession>
<name>A0ABR1QXT4_9PEZI</name>
<sequence length="146" mass="15332">MRFLSSFAVFLATAQAAVTADGLITTLDAFRNAATELQGEARKIQMDDCRSFEKGEGPLNVCVDTIASAVKQATEFAARLGGSPNHCGAQGGAVLEAYGGFTDAHHRLFNIMSHKAAEVATRREMFPEAGGAVISALTDVRGVGKV</sequence>
<protein>
    <submittedName>
        <fullName evidence="2">Uncharacterized protein</fullName>
    </submittedName>
</protein>
<organism evidence="2 3">
    <name type="scientific">Apiospora aurea</name>
    <dbReference type="NCBI Taxonomy" id="335848"/>
    <lineage>
        <taxon>Eukaryota</taxon>
        <taxon>Fungi</taxon>
        <taxon>Dikarya</taxon>
        <taxon>Ascomycota</taxon>
        <taxon>Pezizomycotina</taxon>
        <taxon>Sordariomycetes</taxon>
        <taxon>Xylariomycetidae</taxon>
        <taxon>Amphisphaeriales</taxon>
        <taxon>Apiosporaceae</taxon>
        <taxon>Apiospora</taxon>
    </lineage>
</organism>
<dbReference type="Proteomes" id="UP001391051">
    <property type="component" value="Unassembled WGS sequence"/>
</dbReference>
<dbReference type="EMBL" id="JAQQWE010000001">
    <property type="protein sequence ID" value="KAK7967141.1"/>
    <property type="molecule type" value="Genomic_DNA"/>
</dbReference>
<comment type="caution">
    <text evidence="2">The sequence shown here is derived from an EMBL/GenBank/DDBJ whole genome shotgun (WGS) entry which is preliminary data.</text>
</comment>
<feature type="signal peptide" evidence="1">
    <location>
        <begin position="1"/>
        <end position="16"/>
    </location>
</feature>
<keyword evidence="1" id="KW-0732">Signal</keyword>
<dbReference type="RefSeq" id="XP_066706533.1">
    <property type="nucleotide sequence ID" value="XM_066837640.1"/>
</dbReference>
<evidence type="ECO:0000313" key="3">
    <source>
        <dbReference type="Proteomes" id="UP001391051"/>
    </source>
</evidence>
<dbReference type="GeneID" id="92070702"/>
<keyword evidence="3" id="KW-1185">Reference proteome</keyword>
<reference evidence="2 3" key="1">
    <citation type="submission" date="2023-01" db="EMBL/GenBank/DDBJ databases">
        <title>Analysis of 21 Apiospora genomes using comparative genomics revels a genus with tremendous synthesis potential of carbohydrate active enzymes and secondary metabolites.</title>
        <authorList>
            <person name="Sorensen T."/>
        </authorList>
    </citation>
    <scope>NUCLEOTIDE SEQUENCE [LARGE SCALE GENOMIC DNA]</scope>
    <source>
        <strain evidence="2 3">CBS 24483</strain>
    </source>
</reference>
<proteinExistence type="predicted"/>
<evidence type="ECO:0000313" key="2">
    <source>
        <dbReference type="EMBL" id="KAK7967141.1"/>
    </source>
</evidence>
<gene>
    <name evidence="2" type="ORF">PG986_001418</name>
</gene>